<sequence>MGLTVTTSAGDKKREQSKNGLVVTKITQFIARMNIAPLPRNYELIYEILSGHNPAMGRDILALGNAPQQHEIDIIGQRHNLPGFSKIEAEEMANEAFETLNQISARLEAGVQRAETFIASLAEENHQEPPATERLARLMGDIHEEQTSLRHFIAMGLMKIREVEKRRAELQASSVRDALTALPNRAAFLEKLADLFAGDQAASATSLMLLNIDRFREINGKYGASAGNKALRRFAALFRKTIKKDDFVARIGGNEFAFLFANVSQNTAEAIAERLRQSVEALRFVTSEGEGEHLTVSIGVAAVDGTATPAEFFSHAELALLSARCGTRNCVVGYSRDLAQHSRSSYLAQLGC</sequence>
<comment type="catalytic activity">
    <reaction evidence="2">
        <text>2 GTP = 3',3'-c-di-GMP + 2 diphosphate</text>
        <dbReference type="Rhea" id="RHEA:24898"/>
        <dbReference type="ChEBI" id="CHEBI:33019"/>
        <dbReference type="ChEBI" id="CHEBI:37565"/>
        <dbReference type="ChEBI" id="CHEBI:58805"/>
        <dbReference type="EC" id="2.7.7.65"/>
    </reaction>
</comment>
<dbReference type="AlphaFoldDB" id="A0A1S7PQG2"/>
<dbReference type="InterPro" id="IPR043128">
    <property type="entry name" value="Rev_trsase/Diguanyl_cyclase"/>
</dbReference>
<dbReference type="GO" id="GO:0005886">
    <property type="term" value="C:plasma membrane"/>
    <property type="evidence" value="ECO:0007669"/>
    <property type="project" value="TreeGrafter"/>
</dbReference>
<proteinExistence type="predicted"/>
<name>A0A1S7PQG2_9HYPH</name>
<dbReference type="NCBIfam" id="TIGR00254">
    <property type="entry name" value="GGDEF"/>
    <property type="match status" value="1"/>
</dbReference>
<organism evidence="4 5">
    <name type="scientific">Agrobacterium tomkonis CFBP 6623</name>
    <dbReference type="NCBI Taxonomy" id="1183432"/>
    <lineage>
        <taxon>Bacteria</taxon>
        <taxon>Pseudomonadati</taxon>
        <taxon>Pseudomonadota</taxon>
        <taxon>Alphaproteobacteria</taxon>
        <taxon>Hyphomicrobiales</taxon>
        <taxon>Rhizobiaceae</taxon>
        <taxon>Rhizobium/Agrobacterium group</taxon>
        <taxon>Agrobacterium</taxon>
        <taxon>Agrobacterium tumefaciens complex</taxon>
    </lineage>
</organism>
<evidence type="ECO:0000313" key="4">
    <source>
        <dbReference type="EMBL" id="CUX24484.1"/>
    </source>
</evidence>
<keyword evidence="5" id="KW-1185">Reference proteome</keyword>
<dbReference type="GO" id="GO:0043709">
    <property type="term" value="P:cell adhesion involved in single-species biofilm formation"/>
    <property type="evidence" value="ECO:0007669"/>
    <property type="project" value="TreeGrafter"/>
</dbReference>
<dbReference type="InterPro" id="IPR050469">
    <property type="entry name" value="Diguanylate_Cyclase"/>
</dbReference>
<dbReference type="Gene3D" id="3.30.70.270">
    <property type="match status" value="1"/>
</dbReference>
<dbReference type="PROSITE" id="PS50887">
    <property type="entry name" value="GGDEF"/>
    <property type="match status" value="1"/>
</dbReference>
<dbReference type="InterPro" id="IPR000160">
    <property type="entry name" value="GGDEF_dom"/>
</dbReference>
<evidence type="ECO:0000256" key="1">
    <source>
        <dbReference type="ARBA" id="ARBA00012528"/>
    </source>
</evidence>
<dbReference type="STRING" id="1183432.AGR3A_Cc280043"/>
<gene>
    <name evidence="4" type="ORF">AGR3A_Cc280043</name>
</gene>
<feature type="domain" description="GGDEF" evidence="3">
    <location>
        <begin position="203"/>
        <end position="336"/>
    </location>
</feature>
<dbReference type="Proteomes" id="UP000191988">
    <property type="component" value="Unassembled WGS sequence"/>
</dbReference>
<dbReference type="PANTHER" id="PTHR45138">
    <property type="entry name" value="REGULATORY COMPONENTS OF SENSORY TRANSDUCTION SYSTEM"/>
    <property type="match status" value="1"/>
</dbReference>
<dbReference type="EC" id="2.7.7.65" evidence="1"/>
<evidence type="ECO:0000313" key="5">
    <source>
        <dbReference type="Proteomes" id="UP000191988"/>
    </source>
</evidence>
<dbReference type="InterPro" id="IPR029787">
    <property type="entry name" value="Nucleotide_cyclase"/>
</dbReference>
<dbReference type="EMBL" id="FBWK01000021">
    <property type="protein sequence ID" value="CUX24484.1"/>
    <property type="molecule type" value="Genomic_DNA"/>
</dbReference>
<dbReference type="PANTHER" id="PTHR45138:SF9">
    <property type="entry name" value="DIGUANYLATE CYCLASE DGCM-RELATED"/>
    <property type="match status" value="1"/>
</dbReference>
<dbReference type="SUPFAM" id="SSF55073">
    <property type="entry name" value="Nucleotide cyclase"/>
    <property type="match status" value="1"/>
</dbReference>
<reference evidence="5" key="1">
    <citation type="submission" date="2016-01" db="EMBL/GenBank/DDBJ databases">
        <authorList>
            <person name="Regsiter A."/>
            <person name="william w."/>
        </authorList>
    </citation>
    <scope>NUCLEOTIDE SEQUENCE [LARGE SCALE GENOMIC DNA]</scope>
    <source>
        <strain evidence="5">CFBP 6623</strain>
    </source>
</reference>
<protein>
    <recommendedName>
        <fullName evidence="1">diguanylate cyclase</fullName>
        <ecNumber evidence="1">2.7.7.65</ecNumber>
    </recommendedName>
</protein>
<dbReference type="Pfam" id="PF00990">
    <property type="entry name" value="GGDEF"/>
    <property type="match status" value="1"/>
</dbReference>
<evidence type="ECO:0000256" key="2">
    <source>
        <dbReference type="ARBA" id="ARBA00034247"/>
    </source>
</evidence>
<dbReference type="GO" id="GO:1902201">
    <property type="term" value="P:negative regulation of bacterial-type flagellum-dependent cell motility"/>
    <property type="evidence" value="ECO:0007669"/>
    <property type="project" value="TreeGrafter"/>
</dbReference>
<dbReference type="CDD" id="cd01949">
    <property type="entry name" value="GGDEF"/>
    <property type="match status" value="1"/>
</dbReference>
<dbReference type="GO" id="GO:0052621">
    <property type="term" value="F:diguanylate cyclase activity"/>
    <property type="evidence" value="ECO:0007669"/>
    <property type="project" value="UniProtKB-EC"/>
</dbReference>
<evidence type="ECO:0000259" key="3">
    <source>
        <dbReference type="PROSITE" id="PS50887"/>
    </source>
</evidence>
<accession>A0A1S7PQG2</accession>
<dbReference type="SMART" id="SM00267">
    <property type="entry name" value="GGDEF"/>
    <property type="match status" value="1"/>
</dbReference>